<dbReference type="PANTHER" id="PTHR11955">
    <property type="entry name" value="FATTY ACID BINDING PROTEIN"/>
    <property type="match status" value="1"/>
</dbReference>
<dbReference type="InterPro" id="IPR000566">
    <property type="entry name" value="Lipocln_cytosolic_FA-bd_dom"/>
</dbReference>
<comment type="caution">
    <text evidence="5">The sequence shown here is derived from an EMBL/GenBank/DDBJ whole genome shotgun (WGS) entry which is preliminary data.</text>
</comment>
<dbReference type="InterPro" id="IPR000463">
    <property type="entry name" value="Fatty_acid-bd"/>
</dbReference>
<keyword evidence="6" id="KW-1185">Reference proteome</keyword>
<protein>
    <submittedName>
        <fullName evidence="5">Fatty acid-binding protein 9</fullName>
    </submittedName>
</protein>
<sequence>MIGKWKMESSENFDEYMKALDVNVMLRKMASTASPTVEISEQGGTFQLTTSTAFKTTTITFRLGEQFDEETADGRKVKSTMTWEDGTLVHDQKGDTEKGQKDTVLRRTFDGEGDTMTLKCTVDDITATRVYKREK</sequence>
<dbReference type="Proteomes" id="UP000440578">
    <property type="component" value="Unassembled WGS sequence"/>
</dbReference>
<keyword evidence="3" id="KW-0813">Transport</keyword>
<reference evidence="5 6" key="1">
    <citation type="submission" date="2019-07" db="EMBL/GenBank/DDBJ databases">
        <title>Draft genome assembly of a fouling barnacle, Amphibalanus amphitrite (Darwin, 1854): The first reference genome for Thecostraca.</title>
        <authorList>
            <person name="Kim W."/>
        </authorList>
    </citation>
    <scope>NUCLEOTIDE SEQUENCE [LARGE SCALE GENOMIC DNA]</scope>
    <source>
        <strain evidence="5">SNU_AA5</strain>
        <tissue evidence="5">Soma without cirri and trophi</tissue>
    </source>
</reference>
<accession>A0A6A4WPI9</accession>
<proteinExistence type="inferred from homology"/>
<name>A0A6A4WPI9_AMPAM</name>
<dbReference type="FunFam" id="2.40.128.20:FF:000001">
    <property type="entry name" value="Fatty acid-binding protein, adipocyte"/>
    <property type="match status" value="1"/>
</dbReference>
<dbReference type="PROSITE" id="PS00214">
    <property type="entry name" value="FABP"/>
    <property type="match status" value="1"/>
</dbReference>
<dbReference type="Pfam" id="PF00061">
    <property type="entry name" value="Lipocalin"/>
    <property type="match status" value="1"/>
</dbReference>
<dbReference type="CDD" id="cd00742">
    <property type="entry name" value="FABP"/>
    <property type="match status" value="1"/>
</dbReference>
<dbReference type="AlphaFoldDB" id="A0A6A4WPI9"/>
<comment type="similarity">
    <text evidence="1 3">Belongs to the calycin superfamily. Fatty-acid binding protein (FABP) family.</text>
</comment>
<dbReference type="EMBL" id="VIIS01000417">
    <property type="protein sequence ID" value="KAF0309287.1"/>
    <property type="molecule type" value="Genomic_DNA"/>
</dbReference>
<keyword evidence="2" id="KW-0446">Lipid-binding</keyword>
<evidence type="ECO:0000256" key="3">
    <source>
        <dbReference type="RuleBase" id="RU003696"/>
    </source>
</evidence>
<evidence type="ECO:0000259" key="4">
    <source>
        <dbReference type="PROSITE" id="PS00214"/>
    </source>
</evidence>
<dbReference type="InterPro" id="IPR012674">
    <property type="entry name" value="Calycin"/>
</dbReference>
<evidence type="ECO:0000313" key="6">
    <source>
        <dbReference type="Proteomes" id="UP000440578"/>
    </source>
</evidence>
<evidence type="ECO:0000256" key="2">
    <source>
        <dbReference type="ARBA" id="ARBA00023121"/>
    </source>
</evidence>
<dbReference type="SUPFAM" id="SSF50814">
    <property type="entry name" value="Lipocalins"/>
    <property type="match status" value="1"/>
</dbReference>
<organism evidence="5 6">
    <name type="scientific">Amphibalanus amphitrite</name>
    <name type="common">Striped barnacle</name>
    <name type="synonym">Balanus amphitrite</name>
    <dbReference type="NCBI Taxonomy" id="1232801"/>
    <lineage>
        <taxon>Eukaryota</taxon>
        <taxon>Metazoa</taxon>
        <taxon>Ecdysozoa</taxon>
        <taxon>Arthropoda</taxon>
        <taxon>Crustacea</taxon>
        <taxon>Multicrustacea</taxon>
        <taxon>Cirripedia</taxon>
        <taxon>Thoracica</taxon>
        <taxon>Thoracicalcarea</taxon>
        <taxon>Balanomorpha</taxon>
        <taxon>Balanoidea</taxon>
        <taxon>Balanidae</taxon>
        <taxon>Amphibalaninae</taxon>
        <taxon>Amphibalanus</taxon>
    </lineage>
</organism>
<gene>
    <name evidence="5" type="primary">FABP9</name>
    <name evidence="5" type="ORF">FJT64_019572</name>
</gene>
<feature type="domain" description="Cytosolic fatty-acid binding proteins" evidence="4">
    <location>
        <begin position="3"/>
        <end position="20"/>
    </location>
</feature>
<dbReference type="Gene3D" id="2.40.128.20">
    <property type="match status" value="1"/>
</dbReference>
<evidence type="ECO:0000313" key="5">
    <source>
        <dbReference type="EMBL" id="KAF0309287.1"/>
    </source>
</evidence>
<dbReference type="OrthoDB" id="354351at2759"/>
<dbReference type="GO" id="GO:0005504">
    <property type="term" value="F:fatty acid binding"/>
    <property type="evidence" value="ECO:0007669"/>
    <property type="project" value="UniProtKB-ARBA"/>
</dbReference>
<dbReference type="InterPro" id="IPR031259">
    <property type="entry name" value="ILBP"/>
</dbReference>
<evidence type="ECO:0000256" key="1">
    <source>
        <dbReference type="ARBA" id="ARBA00008390"/>
    </source>
</evidence>
<dbReference type="PRINTS" id="PR00178">
    <property type="entry name" value="FATTYACIDBP"/>
</dbReference>